<keyword evidence="6 9" id="KW-0274">FAD</keyword>
<keyword evidence="5 9" id="KW-0285">Flavoprotein</keyword>
<dbReference type="Proteomes" id="UP001360560">
    <property type="component" value="Unassembled WGS sequence"/>
</dbReference>
<dbReference type="GO" id="GO:0050660">
    <property type="term" value="F:flavin adenine dinucleotide binding"/>
    <property type="evidence" value="ECO:0007669"/>
    <property type="project" value="InterPro"/>
</dbReference>
<dbReference type="SUPFAM" id="SSF52467">
    <property type="entry name" value="DHS-like NAD/FAD-binding domain"/>
    <property type="match status" value="1"/>
</dbReference>
<dbReference type="GO" id="GO:0005759">
    <property type="term" value="C:mitochondrial matrix"/>
    <property type="evidence" value="ECO:0007669"/>
    <property type="project" value="UniProtKB-SubCell"/>
</dbReference>
<keyword evidence="9" id="KW-0496">Mitochondrion</keyword>
<dbReference type="FunFam" id="3.40.50.1220:FF:000001">
    <property type="entry name" value="Electron transfer flavoprotein, alpha subunit"/>
    <property type="match status" value="1"/>
</dbReference>
<keyword evidence="4 9" id="KW-0813">Transport</keyword>
<dbReference type="AlphaFoldDB" id="A0AAV5QHW0"/>
<protein>
    <recommendedName>
        <fullName evidence="9">Probable electron transfer flavoprotein subunit alpha</fullName>
    </recommendedName>
</protein>
<comment type="caution">
    <text evidence="12">The sequence shown here is derived from an EMBL/GenBank/DDBJ whole genome shotgun (WGS) entry which is preliminary data.</text>
</comment>
<name>A0AAV5QHW0_9ASCO</name>
<evidence type="ECO:0000256" key="1">
    <source>
        <dbReference type="ARBA" id="ARBA00004305"/>
    </source>
</evidence>
<accession>A0AAV5QHW0</accession>
<dbReference type="GO" id="GO:0009055">
    <property type="term" value="F:electron transfer activity"/>
    <property type="evidence" value="ECO:0007669"/>
    <property type="project" value="InterPro"/>
</dbReference>
<keyword evidence="7 9" id="KW-0249">Electron transport</keyword>
<feature type="binding site" evidence="10">
    <location>
        <position position="230"/>
    </location>
    <ligand>
        <name>FAD</name>
        <dbReference type="ChEBI" id="CHEBI:57692"/>
    </ligand>
</feature>
<evidence type="ECO:0000256" key="9">
    <source>
        <dbReference type="PIRNR" id="PIRNR000089"/>
    </source>
</evidence>
<dbReference type="SUPFAM" id="SSF52402">
    <property type="entry name" value="Adenine nucleotide alpha hydrolases-like"/>
    <property type="match status" value="1"/>
</dbReference>
<dbReference type="CDD" id="cd01715">
    <property type="entry name" value="ETF_alpha"/>
    <property type="match status" value="1"/>
</dbReference>
<dbReference type="EMBL" id="BTFZ01000002">
    <property type="protein sequence ID" value="GMM33965.1"/>
    <property type="molecule type" value="Genomic_DNA"/>
</dbReference>
<dbReference type="PANTHER" id="PTHR43153">
    <property type="entry name" value="ELECTRON TRANSFER FLAVOPROTEIN ALPHA"/>
    <property type="match status" value="1"/>
</dbReference>
<feature type="binding site" evidence="10">
    <location>
        <begin position="287"/>
        <end position="294"/>
    </location>
    <ligand>
        <name>FAD</name>
        <dbReference type="ChEBI" id="CHEBI:57692"/>
    </ligand>
</feature>
<sequence>MFSARRISLKSISGFNPKFASTLAFVESSNNKITPASLSALNAAKKLNQPITAILVGKTSAKIVKDELPKYSANIEKVLIAPDSKYNHYLPEEVSPLLQSILSDSSNDFTHFIVPSSFTGKSLLPRVAAKLNVQPISDIIAVEGPSTFQRFIYAGNAIATIKSSDSLVLASVRASSFEPLEAGAPKELAVQELAYVEPEAKVEAEWVGENIMKSERPDLGSAKYVVSGGRGLGSKENFDKLIDPLAKSLNAAVGASRAAVDGGFVDNSLQVGQTGKIIAPDLYIAVGISGAIQHLAGMKDSKTIVAINKADDALIYNVADYGLVGDLNEIVPELTQKINDAKGA</sequence>
<proteinExistence type="inferred from homology"/>
<gene>
    <name evidence="12" type="ORF">DASC09_012900</name>
</gene>
<dbReference type="GeneID" id="90071944"/>
<evidence type="ECO:0000256" key="7">
    <source>
        <dbReference type="ARBA" id="ARBA00022982"/>
    </source>
</evidence>
<evidence type="ECO:0000256" key="6">
    <source>
        <dbReference type="ARBA" id="ARBA00022827"/>
    </source>
</evidence>
<dbReference type="InterPro" id="IPR018206">
    <property type="entry name" value="ETF_asu_C_CS"/>
</dbReference>
<comment type="subcellular location">
    <subcellularLocation>
        <location evidence="1 9">Mitochondrion matrix</location>
    </subcellularLocation>
</comment>
<evidence type="ECO:0000256" key="10">
    <source>
        <dbReference type="PIRSR" id="PIRSR000089-1"/>
    </source>
</evidence>
<comment type="cofactor">
    <cofactor evidence="9 10">
        <name>FAD</name>
        <dbReference type="ChEBI" id="CHEBI:57692"/>
    </cofactor>
    <text evidence="9 10">Binds 1 FAD per dimer.</text>
</comment>
<dbReference type="PIRSF" id="PIRSF000089">
    <property type="entry name" value="Electra_flavoP_a"/>
    <property type="match status" value="1"/>
</dbReference>
<comment type="function">
    <text evidence="8 9">The electron transfer flavoprotein serves as a specific electron acceptor for several dehydrogenases, including five acyl-CoA dehydrogenases, glutaryl-CoA and sarcosine dehydrogenase. It transfers the electrons to the main mitochondrial respiratory chain via ETF-ubiquinone oxidoreductase (ETF dehydrogenase).</text>
</comment>
<evidence type="ECO:0000256" key="2">
    <source>
        <dbReference type="ARBA" id="ARBA00005817"/>
    </source>
</evidence>
<dbReference type="Gene3D" id="3.40.50.620">
    <property type="entry name" value="HUPs"/>
    <property type="match status" value="1"/>
</dbReference>
<feature type="domain" description="Electron transfer flavoprotein alpha/beta-subunit N-terminal" evidence="11">
    <location>
        <begin position="22"/>
        <end position="210"/>
    </location>
</feature>
<keyword evidence="13" id="KW-1185">Reference proteome</keyword>
<dbReference type="GO" id="GO:0033539">
    <property type="term" value="P:fatty acid beta-oxidation using acyl-CoA dehydrogenase"/>
    <property type="evidence" value="ECO:0007669"/>
    <property type="project" value="TreeGrafter"/>
</dbReference>
<evidence type="ECO:0000256" key="8">
    <source>
        <dbReference type="ARBA" id="ARBA00025416"/>
    </source>
</evidence>
<evidence type="ECO:0000313" key="12">
    <source>
        <dbReference type="EMBL" id="GMM33965.1"/>
    </source>
</evidence>
<dbReference type="InterPro" id="IPR029035">
    <property type="entry name" value="DHS-like_NAD/FAD-binding_dom"/>
</dbReference>
<dbReference type="InterPro" id="IPR001308">
    <property type="entry name" value="ETF_a/FixB"/>
</dbReference>
<dbReference type="Pfam" id="PF01012">
    <property type="entry name" value="ETF"/>
    <property type="match status" value="1"/>
</dbReference>
<evidence type="ECO:0000256" key="4">
    <source>
        <dbReference type="ARBA" id="ARBA00022448"/>
    </source>
</evidence>
<evidence type="ECO:0000259" key="11">
    <source>
        <dbReference type="SMART" id="SM00893"/>
    </source>
</evidence>
<feature type="binding site" evidence="10">
    <location>
        <position position="308"/>
    </location>
    <ligand>
        <name>FAD</name>
        <dbReference type="ChEBI" id="CHEBI:57692"/>
    </ligand>
</feature>
<dbReference type="InterPro" id="IPR014729">
    <property type="entry name" value="Rossmann-like_a/b/a_fold"/>
</dbReference>
<dbReference type="SMART" id="SM00893">
    <property type="entry name" value="ETF"/>
    <property type="match status" value="1"/>
</dbReference>
<evidence type="ECO:0000313" key="13">
    <source>
        <dbReference type="Proteomes" id="UP001360560"/>
    </source>
</evidence>
<dbReference type="Pfam" id="PF00766">
    <property type="entry name" value="ETF_alpha"/>
    <property type="match status" value="1"/>
</dbReference>
<reference evidence="12 13" key="1">
    <citation type="journal article" date="2023" name="Elife">
        <title>Identification of key yeast species and microbe-microbe interactions impacting larval growth of Drosophila in the wild.</title>
        <authorList>
            <person name="Mure A."/>
            <person name="Sugiura Y."/>
            <person name="Maeda R."/>
            <person name="Honda K."/>
            <person name="Sakurai N."/>
            <person name="Takahashi Y."/>
            <person name="Watada M."/>
            <person name="Katoh T."/>
            <person name="Gotoh A."/>
            <person name="Gotoh Y."/>
            <person name="Taniguchi I."/>
            <person name="Nakamura K."/>
            <person name="Hayashi T."/>
            <person name="Katayama T."/>
            <person name="Uemura T."/>
            <person name="Hattori Y."/>
        </authorList>
    </citation>
    <scope>NUCLEOTIDE SEQUENCE [LARGE SCALE GENOMIC DNA]</scope>
    <source>
        <strain evidence="12 13">SC-9</strain>
    </source>
</reference>
<dbReference type="Gene3D" id="3.40.50.1220">
    <property type="entry name" value="TPP-binding domain"/>
    <property type="match status" value="1"/>
</dbReference>
<evidence type="ECO:0000256" key="3">
    <source>
        <dbReference type="ARBA" id="ARBA00011355"/>
    </source>
</evidence>
<dbReference type="PANTHER" id="PTHR43153:SF1">
    <property type="entry name" value="ELECTRON TRANSFER FLAVOPROTEIN SUBUNIT ALPHA, MITOCHONDRIAL"/>
    <property type="match status" value="1"/>
</dbReference>
<feature type="binding site" evidence="10">
    <location>
        <begin position="270"/>
        <end position="274"/>
    </location>
    <ligand>
        <name>FAD</name>
        <dbReference type="ChEBI" id="CHEBI:57692"/>
    </ligand>
</feature>
<evidence type="ECO:0000256" key="5">
    <source>
        <dbReference type="ARBA" id="ARBA00022630"/>
    </source>
</evidence>
<organism evidence="12 13">
    <name type="scientific">Saccharomycopsis crataegensis</name>
    <dbReference type="NCBI Taxonomy" id="43959"/>
    <lineage>
        <taxon>Eukaryota</taxon>
        <taxon>Fungi</taxon>
        <taxon>Dikarya</taxon>
        <taxon>Ascomycota</taxon>
        <taxon>Saccharomycotina</taxon>
        <taxon>Saccharomycetes</taxon>
        <taxon>Saccharomycopsidaceae</taxon>
        <taxon>Saccharomycopsis</taxon>
    </lineage>
</organism>
<feature type="binding site" evidence="10">
    <location>
        <begin position="256"/>
        <end position="257"/>
    </location>
    <ligand>
        <name>FAD</name>
        <dbReference type="ChEBI" id="CHEBI:57692"/>
    </ligand>
</feature>
<dbReference type="InterPro" id="IPR014730">
    <property type="entry name" value="ETF_a/b_N"/>
</dbReference>
<comment type="similarity">
    <text evidence="2 9">Belongs to the ETF alpha-subunit/FixB family.</text>
</comment>
<dbReference type="PROSITE" id="PS00696">
    <property type="entry name" value="ETF_ALPHA"/>
    <property type="match status" value="1"/>
</dbReference>
<dbReference type="InterPro" id="IPR014731">
    <property type="entry name" value="ETF_asu_C"/>
</dbReference>
<dbReference type="RefSeq" id="XP_064850965.1">
    <property type="nucleotide sequence ID" value="XM_064994893.1"/>
</dbReference>
<dbReference type="InterPro" id="IPR033947">
    <property type="entry name" value="ETF_alpha_N"/>
</dbReference>
<comment type="subunit">
    <text evidence="3 9">Heterodimer of an alpha and a beta subunit.</text>
</comment>